<accession>A0A0V0GUD0</accession>
<keyword evidence="1" id="KW-1133">Transmembrane helix</keyword>
<keyword evidence="1" id="KW-0812">Transmembrane</keyword>
<dbReference type="EMBL" id="GEDG01032506">
    <property type="protein sequence ID" value="JAP10779.1"/>
    <property type="molecule type" value="Transcribed_RNA"/>
</dbReference>
<evidence type="ECO:0000313" key="2">
    <source>
        <dbReference type="EMBL" id="JAP10779.1"/>
    </source>
</evidence>
<sequence>MFWSLILKFSLSGGQKEKMCILIYGFTLALHYWSNIISNTVTTTRRHQLKVSTMVTVVRVILIMQADKHAHVCIWPFNHS</sequence>
<evidence type="ECO:0000256" key="1">
    <source>
        <dbReference type="SAM" id="Phobius"/>
    </source>
</evidence>
<dbReference type="AlphaFoldDB" id="A0A0V0GUD0"/>
<feature type="transmembrane region" description="Helical" evidence="1">
    <location>
        <begin position="21"/>
        <end position="38"/>
    </location>
</feature>
<keyword evidence="1" id="KW-0472">Membrane</keyword>
<proteinExistence type="predicted"/>
<reference evidence="2" key="1">
    <citation type="submission" date="2015-12" db="EMBL/GenBank/DDBJ databases">
        <title>Gene expression during late stages of embryo sac development: a critical building block for successful pollen-pistil interactions.</title>
        <authorList>
            <person name="Liu Y."/>
            <person name="Joly V."/>
            <person name="Sabar M."/>
            <person name="Matton D.P."/>
        </authorList>
    </citation>
    <scope>NUCLEOTIDE SEQUENCE</scope>
</reference>
<organism evidence="2">
    <name type="scientific">Solanum chacoense</name>
    <name type="common">Chaco potato</name>
    <dbReference type="NCBI Taxonomy" id="4108"/>
    <lineage>
        <taxon>Eukaryota</taxon>
        <taxon>Viridiplantae</taxon>
        <taxon>Streptophyta</taxon>
        <taxon>Embryophyta</taxon>
        <taxon>Tracheophyta</taxon>
        <taxon>Spermatophyta</taxon>
        <taxon>Magnoliopsida</taxon>
        <taxon>eudicotyledons</taxon>
        <taxon>Gunneridae</taxon>
        <taxon>Pentapetalae</taxon>
        <taxon>asterids</taxon>
        <taxon>lamiids</taxon>
        <taxon>Solanales</taxon>
        <taxon>Solanaceae</taxon>
        <taxon>Solanoideae</taxon>
        <taxon>Solaneae</taxon>
        <taxon>Solanum</taxon>
    </lineage>
</organism>
<name>A0A0V0GUD0_SOLCH</name>
<protein>
    <submittedName>
        <fullName evidence="2">Putative ovule protein</fullName>
    </submittedName>
</protein>